<dbReference type="Proteomes" id="UP001235269">
    <property type="component" value="Unassembled WGS sequence"/>
</dbReference>
<evidence type="ECO:0000313" key="2">
    <source>
        <dbReference type="Proteomes" id="UP001235269"/>
    </source>
</evidence>
<comment type="caution">
    <text evidence="1">The sequence shown here is derived from an EMBL/GenBank/DDBJ whole genome shotgun (WGS) entry which is preliminary data.</text>
</comment>
<dbReference type="EMBL" id="JAUSWH010000003">
    <property type="protein sequence ID" value="MDQ0454956.1"/>
    <property type="molecule type" value="Genomic_DNA"/>
</dbReference>
<protein>
    <submittedName>
        <fullName evidence="1">Uncharacterized protein</fullName>
    </submittedName>
</protein>
<dbReference type="RefSeq" id="WP_307157162.1">
    <property type="nucleotide sequence ID" value="NZ_JAUSWH010000003.1"/>
</dbReference>
<name>A0ABU0ICE5_9HYPH</name>
<reference evidence="1 2" key="1">
    <citation type="submission" date="2023-07" db="EMBL/GenBank/DDBJ databases">
        <title>Genomic Encyclopedia of Type Strains, Phase IV (KMG-IV): sequencing the most valuable type-strain genomes for metagenomic binning, comparative biology and taxonomic classification.</title>
        <authorList>
            <person name="Goeker M."/>
        </authorList>
    </citation>
    <scope>NUCLEOTIDE SEQUENCE [LARGE SCALE GENOMIC DNA]</scope>
    <source>
        <strain evidence="1 2">DSM 100301</strain>
    </source>
</reference>
<proteinExistence type="predicted"/>
<organism evidence="1 2">
    <name type="scientific">Rhizobium paknamense</name>
    <dbReference type="NCBI Taxonomy" id="1206817"/>
    <lineage>
        <taxon>Bacteria</taxon>
        <taxon>Pseudomonadati</taxon>
        <taxon>Pseudomonadota</taxon>
        <taxon>Alphaproteobacteria</taxon>
        <taxon>Hyphomicrobiales</taxon>
        <taxon>Rhizobiaceae</taxon>
        <taxon>Rhizobium/Agrobacterium group</taxon>
        <taxon>Rhizobium</taxon>
    </lineage>
</organism>
<sequence>MKKQLACRQALVSFFIPLFGFFALTGRPAHALDRYYCAVDDPLVKLVVEMAFREDAGWPLAYLRGVIVFKPGTKQTLEGQLSLAGGDVKQYWRDGETLRLYTSSRSGTNEDVSLVSLLLESHVTPDDINVFRGGYTISVQPPVLGPGQKPVQQKGSLTCNRF</sequence>
<accession>A0ABU0ICE5</accession>
<gene>
    <name evidence="1" type="ORF">QO005_001286</name>
</gene>
<keyword evidence="2" id="KW-1185">Reference proteome</keyword>
<evidence type="ECO:0000313" key="1">
    <source>
        <dbReference type="EMBL" id="MDQ0454956.1"/>
    </source>
</evidence>